<keyword evidence="1" id="KW-0880">Kelch repeat</keyword>
<evidence type="ECO:0000313" key="5">
    <source>
        <dbReference type="Proteomes" id="UP001162131"/>
    </source>
</evidence>
<keyword evidence="2" id="KW-0677">Repeat</keyword>
<dbReference type="PANTHER" id="PTHR46376:SF1">
    <property type="entry name" value="LEUCINE-ZIPPER-LIKE TRANSCRIPTIONAL REGULATOR 1"/>
    <property type="match status" value="1"/>
</dbReference>
<name>A0AAU9J4I2_9CILI</name>
<dbReference type="Proteomes" id="UP001162131">
    <property type="component" value="Unassembled WGS sequence"/>
</dbReference>
<evidence type="ECO:0000256" key="2">
    <source>
        <dbReference type="ARBA" id="ARBA00022737"/>
    </source>
</evidence>
<dbReference type="Pfam" id="PF01344">
    <property type="entry name" value="Kelch_1"/>
    <property type="match status" value="2"/>
</dbReference>
<dbReference type="InterPro" id="IPR015915">
    <property type="entry name" value="Kelch-typ_b-propeller"/>
</dbReference>
<sequence length="437" mass="49595">MEASKVRGRDNFTALKVDTKKYLETTDDLWEEIRPSGKHPSRRSYHSASVWQNRMYIYGGQDLREGPQRGLWELQLAPTRWEEDKWVEIPTENHGPLCRHTSIVKDNDMYIFGGTDGINEYNTTLIFNFVDQTWSTIAPEHQSCPPPLDSHSAALYEDGENSYMVIFGGYLSGDRSNETYTLNLKTDKWSHIPLSSPAPEPRANHACAIYGDYFYIFGGSNEEGEKLNDFWKLDLKSNIWQQVNAQGEAPTGRSGHSAVVFKEFMIIFGGVKDITRETNDMYSYNFEGNNWICFQGEQQVKDPVTSEQLEEYKKSKASPTYPKSKNDCNSPTRSPTLPKYKKDCSSPTRSPARRQTINISPQGDHSPIRRKTLYDGPATPIAGRIKGNAPHARDGHSAVMVNNIMIIFGGDRHQMPFNDVYAYTLLDHVVTTPLISN</sequence>
<dbReference type="EMBL" id="CAJZBQ010000022">
    <property type="protein sequence ID" value="CAG9319216.1"/>
    <property type="molecule type" value="Genomic_DNA"/>
</dbReference>
<keyword evidence="5" id="KW-1185">Reference proteome</keyword>
<evidence type="ECO:0000256" key="3">
    <source>
        <dbReference type="SAM" id="MobiDB-lite"/>
    </source>
</evidence>
<evidence type="ECO:0008006" key="6">
    <source>
        <dbReference type="Google" id="ProtNLM"/>
    </source>
</evidence>
<evidence type="ECO:0000313" key="4">
    <source>
        <dbReference type="EMBL" id="CAG9319216.1"/>
    </source>
</evidence>
<organism evidence="4 5">
    <name type="scientific">Blepharisma stoltei</name>
    <dbReference type="NCBI Taxonomy" id="1481888"/>
    <lineage>
        <taxon>Eukaryota</taxon>
        <taxon>Sar</taxon>
        <taxon>Alveolata</taxon>
        <taxon>Ciliophora</taxon>
        <taxon>Postciliodesmatophora</taxon>
        <taxon>Heterotrichea</taxon>
        <taxon>Heterotrichida</taxon>
        <taxon>Blepharismidae</taxon>
        <taxon>Blepharisma</taxon>
    </lineage>
</organism>
<dbReference type="PANTHER" id="PTHR46376">
    <property type="entry name" value="LEUCINE-ZIPPER-LIKE TRANSCRIPTIONAL REGULATOR 1"/>
    <property type="match status" value="1"/>
</dbReference>
<feature type="region of interest" description="Disordered" evidence="3">
    <location>
        <begin position="304"/>
        <end position="370"/>
    </location>
</feature>
<dbReference type="InterPro" id="IPR051568">
    <property type="entry name" value="LZTR1/Attractin"/>
</dbReference>
<proteinExistence type="predicted"/>
<dbReference type="SUPFAM" id="SSF117281">
    <property type="entry name" value="Kelch motif"/>
    <property type="match status" value="2"/>
</dbReference>
<dbReference type="GO" id="GO:0005794">
    <property type="term" value="C:Golgi apparatus"/>
    <property type="evidence" value="ECO:0007669"/>
    <property type="project" value="TreeGrafter"/>
</dbReference>
<dbReference type="AlphaFoldDB" id="A0AAU9J4I2"/>
<dbReference type="SMART" id="SM00612">
    <property type="entry name" value="Kelch"/>
    <property type="match status" value="2"/>
</dbReference>
<protein>
    <recommendedName>
        <fullName evidence="6">Galactose oxidase</fullName>
    </recommendedName>
</protein>
<comment type="caution">
    <text evidence="4">The sequence shown here is derived from an EMBL/GenBank/DDBJ whole genome shotgun (WGS) entry which is preliminary data.</text>
</comment>
<feature type="compositionally biased region" description="Polar residues" evidence="3">
    <location>
        <begin position="345"/>
        <end position="363"/>
    </location>
</feature>
<gene>
    <name evidence="4" type="ORF">BSTOLATCC_MIC23425</name>
</gene>
<evidence type="ECO:0000256" key="1">
    <source>
        <dbReference type="ARBA" id="ARBA00022441"/>
    </source>
</evidence>
<dbReference type="Pfam" id="PF24681">
    <property type="entry name" value="Kelch_KLHDC2_KLHL20_DRC7"/>
    <property type="match status" value="1"/>
</dbReference>
<accession>A0AAU9J4I2</accession>
<dbReference type="Gene3D" id="2.120.10.80">
    <property type="entry name" value="Kelch-type beta propeller"/>
    <property type="match status" value="2"/>
</dbReference>
<dbReference type="InterPro" id="IPR006652">
    <property type="entry name" value="Kelch_1"/>
</dbReference>
<reference evidence="4" key="1">
    <citation type="submission" date="2021-09" db="EMBL/GenBank/DDBJ databases">
        <authorList>
            <consortium name="AG Swart"/>
            <person name="Singh M."/>
            <person name="Singh A."/>
            <person name="Seah K."/>
            <person name="Emmerich C."/>
        </authorList>
    </citation>
    <scope>NUCLEOTIDE SEQUENCE</scope>
    <source>
        <strain evidence="4">ATCC30299</strain>
    </source>
</reference>
<feature type="compositionally biased region" description="Polar residues" evidence="3">
    <location>
        <begin position="317"/>
        <end position="335"/>
    </location>
</feature>